<keyword evidence="1" id="KW-0472">Membrane</keyword>
<keyword evidence="3" id="KW-0378">Hydrolase</keyword>
<proteinExistence type="predicted"/>
<keyword evidence="2" id="KW-0732">Signal</keyword>
<keyword evidence="1" id="KW-0812">Transmembrane</keyword>
<feature type="chain" id="PRO_5035187567" evidence="2">
    <location>
        <begin position="25"/>
        <end position="153"/>
    </location>
</feature>
<protein>
    <submittedName>
        <fullName evidence="3">Carboxypeptidase regulatory-like domain-containing protein</fullName>
    </submittedName>
</protein>
<evidence type="ECO:0000256" key="1">
    <source>
        <dbReference type="SAM" id="Phobius"/>
    </source>
</evidence>
<dbReference type="Proteomes" id="UP000636505">
    <property type="component" value="Unassembled WGS sequence"/>
</dbReference>
<keyword evidence="1" id="KW-1133">Transmembrane helix</keyword>
<organism evidence="3 4">
    <name type="scientific">Vasconcelosia minhoensis LEGE 07310</name>
    <dbReference type="NCBI Taxonomy" id="915328"/>
    <lineage>
        <taxon>Bacteria</taxon>
        <taxon>Bacillati</taxon>
        <taxon>Cyanobacteriota</taxon>
        <taxon>Cyanophyceae</taxon>
        <taxon>Nodosilineales</taxon>
        <taxon>Cymatolegaceae</taxon>
        <taxon>Vasconcelosia</taxon>
        <taxon>Vasconcelosia minhoensis</taxon>
    </lineage>
</organism>
<dbReference type="SUPFAM" id="SSF49478">
    <property type="entry name" value="Cna protein B-type domain"/>
    <property type="match status" value="1"/>
</dbReference>
<feature type="signal peptide" evidence="2">
    <location>
        <begin position="1"/>
        <end position="24"/>
    </location>
</feature>
<accession>A0A8J7AL80</accession>
<keyword evidence="3" id="KW-0121">Carboxypeptidase</keyword>
<dbReference type="AlphaFoldDB" id="A0A8J7AL80"/>
<sequence length="153" mass="16778">MKTKQLMIPLLVLGALSIPVKALAHMVETNYFLNDELEFQTTFSNGEPLKGADVMVYSPDNPTQPWAKGVTDSQGRFSFMPDENRSGEWEVTIRKQGHGDRLTIPVGENGVEFNQISQGESADVHYAIAPGWLAGIAIAGSALLVARHRRQQG</sequence>
<reference evidence="3" key="1">
    <citation type="submission" date="2020-10" db="EMBL/GenBank/DDBJ databases">
        <authorList>
            <person name="Castelo-Branco R."/>
            <person name="Eusebio N."/>
            <person name="Adriana R."/>
            <person name="Vieira A."/>
            <person name="Brugerolle De Fraissinette N."/>
            <person name="Rezende De Castro R."/>
            <person name="Schneider M.P."/>
            <person name="Vasconcelos V."/>
            <person name="Leao P.N."/>
        </authorList>
    </citation>
    <scope>NUCLEOTIDE SEQUENCE</scope>
    <source>
        <strain evidence="3">LEGE 07310</strain>
    </source>
</reference>
<dbReference type="GO" id="GO:0004180">
    <property type="term" value="F:carboxypeptidase activity"/>
    <property type="evidence" value="ECO:0007669"/>
    <property type="project" value="UniProtKB-KW"/>
</dbReference>
<gene>
    <name evidence="3" type="ORF">IQ241_02635</name>
</gene>
<dbReference type="RefSeq" id="WP_193904867.1">
    <property type="nucleotide sequence ID" value="NZ_JADEXG010000004.1"/>
</dbReference>
<feature type="transmembrane region" description="Helical" evidence="1">
    <location>
        <begin position="124"/>
        <end position="146"/>
    </location>
</feature>
<keyword evidence="4" id="KW-1185">Reference proteome</keyword>
<evidence type="ECO:0000313" key="4">
    <source>
        <dbReference type="Proteomes" id="UP000636505"/>
    </source>
</evidence>
<name>A0A8J7AL80_9CYAN</name>
<dbReference type="EMBL" id="JADEXG010000004">
    <property type="protein sequence ID" value="MBE9076201.1"/>
    <property type="molecule type" value="Genomic_DNA"/>
</dbReference>
<evidence type="ECO:0000256" key="2">
    <source>
        <dbReference type="SAM" id="SignalP"/>
    </source>
</evidence>
<keyword evidence="3" id="KW-0645">Protease</keyword>
<comment type="caution">
    <text evidence="3">The sequence shown here is derived from an EMBL/GenBank/DDBJ whole genome shotgun (WGS) entry which is preliminary data.</text>
</comment>
<evidence type="ECO:0000313" key="3">
    <source>
        <dbReference type="EMBL" id="MBE9076201.1"/>
    </source>
</evidence>